<keyword evidence="3" id="KW-1185">Reference proteome</keyword>
<keyword evidence="1" id="KW-0472">Membrane</keyword>
<dbReference type="GO" id="GO:0005886">
    <property type="term" value="C:plasma membrane"/>
    <property type="evidence" value="ECO:0007669"/>
    <property type="project" value="TreeGrafter"/>
</dbReference>
<feature type="transmembrane region" description="Helical" evidence="1">
    <location>
        <begin position="135"/>
        <end position="154"/>
    </location>
</feature>
<reference evidence="2" key="1">
    <citation type="submission" date="2022-05" db="EMBL/GenBank/DDBJ databases">
        <title>Genome-based reclassification of Anoxybacillus salavatliensis Cihan et al. as a later heterotypic synonym of Anoxybacillus gonensis Belduz et al. 2003.</title>
        <authorList>
            <person name="Inan Bektas K."/>
            <person name="Guler H.I."/>
            <person name="Belduz A.O."/>
            <person name="Canakci S."/>
        </authorList>
    </citation>
    <scope>NUCLEOTIDE SEQUENCE</scope>
    <source>
        <strain evidence="2">NCIMB 13933</strain>
    </source>
</reference>
<name>A0AAW7TD06_9BACL</name>
<dbReference type="InterPro" id="IPR003474">
    <property type="entry name" value="Glcn_transporter"/>
</dbReference>
<dbReference type="GO" id="GO:0015128">
    <property type="term" value="F:gluconate transmembrane transporter activity"/>
    <property type="evidence" value="ECO:0007669"/>
    <property type="project" value="InterPro"/>
</dbReference>
<keyword evidence="1" id="KW-1133">Transmembrane helix</keyword>
<dbReference type="PANTHER" id="PTHR30354:SF23">
    <property type="entry name" value="GNTP FAMILY PERMEASE"/>
    <property type="match status" value="1"/>
</dbReference>
<feature type="transmembrane region" description="Helical" evidence="1">
    <location>
        <begin position="396"/>
        <end position="413"/>
    </location>
</feature>
<evidence type="ECO:0000313" key="2">
    <source>
        <dbReference type="EMBL" id="MDO0877213.1"/>
    </source>
</evidence>
<dbReference type="AlphaFoldDB" id="A0AAW7TD06"/>
<feature type="transmembrane region" description="Helical" evidence="1">
    <location>
        <begin position="314"/>
        <end position="336"/>
    </location>
</feature>
<organism evidence="2 3">
    <name type="scientific">Anoxybacillus gonensis</name>
    <dbReference type="NCBI Taxonomy" id="198467"/>
    <lineage>
        <taxon>Bacteria</taxon>
        <taxon>Bacillati</taxon>
        <taxon>Bacillota</taxon>
        <taxon>Bacilli</taxon>
        <taxon>Bacillales</taxon>
        <taxon>Anoxybacillaceae</taxon>
        <taxon>Anoxybacillus</taxon>
    </lineage>
</organism>
<proteinExistence type="predicted"/>
<feature type="transmembrane region" description="Helical" evidence="1">
    <location>
        <begin position="27"/>
        <end position="44"/>
    </location>
</feature>
<dbReference type="PANTHER" id="PTHR30354">
    <property type="entry name" value="GNT FAMILY GLUCONATE TRANSPORTER"/>
    <property type="match status" value="1"/>
</dbReference>
<dbReference type="Proteomes" id="UP001176117">
    <property type="component" value="Unassembled WGS sequence"/>
</dbReference>
<evidence type="ECO:0000256" key="1">
    <source>
        <dbReference type="SAM" id="Phobius"/>
    </source>
</evidence>
<sequence>MTVNTFGAMIAFLLAIIFILRNVPVGYGMMCGAFIGALLGGASIDEAVRFMIDGAKEMIPSILRMLAAGVLAGVFMQSGAAVALAEKLVQACGEKYALFTLCCTAMMLTACGVFVDVAIMTIAPVALAIAHRLELSRFAILLALIGGGKAGNIISPNPNTIAAAEAFHVPLSSLMIAGIAPAVVALFVTYQLAKRWSRDVVHSVQVETVKKETLSWQKAIVAPLVAISLLLLRPLFSIAIDPLIALPAGALVGVVVMNKTNELNMFLRVGMEKMSDVVLMLIGTGTLAGVIANSSLHETFMDTFQSLGLSPYVIAPLAGALLSGMTASTTAGAAVASHVFGKALMEAGVSPLAGAAMVHAGATVLDHLPHGSFFHATAASVHMSPKERLQLLPSETLIGLTIAATSTIVFTLLL</sequence>
<dbReference type="Pfam" id="PF02447">
    <property type="entry name" value="GntP_permease"/>
    <property type="match status" value="1"/>
</dbReference>
<protein>
    <submittedName>
        <fullName evidence="2">SLC13 family permease</fullName>
    </submittedName>
</protein>
<accession>A0AAW7TD06</accession>
<keyword evidence="1" id="KW-0812">Transmembrane</keyword>
<evidence type="ECO:0000313" key="3">
    <source>
        <dbReference type="Proteomes" id="UP001176117"/>
    </source>
</evidence>
<dbReference type="EMBL" id="JAMOGB010000004">
    <property type="protein sequence ID" value="MDO0877213.1"/>
    <property type="molecule type" value="Genomic_DNA"/>
</dbReference>
<gene>
    <name evidence="2" type="ORF">NBU54_06025</name>
</gene>
<dbReference type="RefSeq" id="WP_019418468.1">
    <property type="nucleotide sequence ID" value="NZ_CP012152.1"/>
</dbReference>
<feature type="transmembrane region" description="Helical" evidence="1">
    <location>
        <begin position="238"/>
        <end position="257"/>
    </location>
</feature>
<feature type="transmembrane region" description="Helical" evidence="1">
    <location>
        <begin position="65"/>
        <end position="84"/>
    </location>
</feature>
<feature type="transmembrane region" description="Helical" evidence="1">
    <location>
        <begin position="174"/>
        <end position="193"/>
    </location>
</feature>
<feature type="transmembrane region" description="Helical" evidence="1">
    <location>
        <begin position="277"/>
        <end position="294"/>
    </location>
</feature>
<comment type="caution">
    <text evidence="2">The sequence shown here is derived from an EMBL/GenBank/DDBJ whole genome shotgun (WGS) entry which is preliminary data.</text>
</comment>
<feature type="transmembrane region" description="Helical" evidence="1">
    <location>
        <begin position="5"/>
        <end position="21"/>
    </location>
</feature>
<feature type="transmembrane region" description="Helical" evidence="1">
    <location>
        <begin position="96"/>
        <end position="123"/>
    </location>
</feature>